<keyword evidence="2" id="KW-0285">Flavoprotein</keyword>
<proteinExistence type="predicted"/>
<accession>W4LQK0</accession>
<dbReference type="PANTHER" id="PTHR42913:SF9">
    <property type="entry name" value="SLR1591 PROTEIN"/>
    <property type="match status" value="1"/>
</dbReference>
<sequence length="367" mass="40129">MQHSQTPVIKDLVLVGGGHSHVTVLKRFGMKPMPGVRLTLICRDVHTPYSGMLPGLIAGHYGYDDAHIDLGPLSRFAGARLYHDEVIGLDLANRMIHCRHRPDIPYDLLSINIGSTPGFASVPGAEKFVVPVKPINNFVQRWEQLATRVMEAQSAMRIGVVGAGAGGVELTLAVQYRLRALRRQAGRTEAELEFHLFSASGTILPTHNRLVQRKFMRVLNQRGVQVHTNFRVSAVHEDGIRSADGQTFALDETLWVTDASAPAWPAESGLDVDAQGFIAVNDALQSVSHPDVFAAGDIAAVINHPREKSGVFAVRQGRPLEANLRRVLLDQAPQPFHPQSKWLALISTGDQYAVASRGKFYVAGRAV</sequence>
<protein>
    <recommendedName>
        <fullName evidence="5">FAD/NAD(P)-binding domain-containing protein</fullName>
    </recommendedName>
</protein>
<dbReference type="Pfam" id="PF07992">
    <property type="entry name" value="Pyr_redox_2"/>
    <property type="match status" value="1"/>
</dbReference>
<evidence type="ECO:0000256" key="4">
    <source>
        <dbReference type="ARBA" id="ARBA00023002"/>
    </source>
</evidence>
<organism evidence="6 7">
    <name type="scientific">Candidatus Entotheonella gemina</name>
    <dbReference type="NCBI Taxonomy" id="1429439"/>
    <lineage>
        <taxon>Bacteria</taxon>
        <taxon>Pseudomonadati</taxon>
        <taxon>Nitrospinota/Tectimicrobiota group</taxon>
        <taxon>Candidatus Tectimicrobiota</taxon>
        <taxon>Candidatus Entotheonellia</taxon>
        <taxon>Candidatus Entotheonellales</taxon>
        <taxon>Candidatus Entotheonellaceae</taxon>
        <taxon>Candidatus Entotheonella</taxon>
    </lineage>
</organism>
<evidence type="ECO:0000256" key="3">
    <source>
        <dbReference type="ARBA" id="ARBA00022827"/>
    </source>
</evidence>
<evidence type="ECO:0000256" key="1">
    <source>
        <dbReference type="ARBA" id="ARBA00001974"/>
    </source>
</evidence>
<reference evidence="6 7" key="1">
    <citation type="journal article" date="2014" name="Nature">
        <title>An environmental bacterial taxon with a large and distinct metabolic repertoire.</title>
        <authorList>
            <person name="Wilson M.C."/>
            <person name="Mori T."/>
            <person name="Ruckert C."/>
            <person name="Uria A.R."/>
            <person name="Helf M.J."/>
            <person name="Takada K."/>
            <person name="Gernert C."/>
            <person name="Steffens U.A."/>
            <person name="Heycke N."/>
            <person name="Schmitt S."/>
            <person name="Rinke C."/>
            <person name="Helfrich E.J."/>
            <person name="Brachmann A.O."/>
            <person name="Gurgui C."/>
            <person name="Wakimoto T."/>
            <person name="Kracht M."/>
            <person name="Crusemann M."/>
            <person name="Hentschel U."/>
            <person name="Abe I."/>
            <person name="Matsunaga S."/>
            <person name="Kalinowski J."/>
            <person name="Takeyama H."/>
            <person name="Piel J."/>
        </authorList>
    </citation>
    <scope>NUCLEOTIDE SEQUENCE [LARGE SCALE GENOMIC DNA]</scope>
    <source>
        <strain evidence="7">TSY2</strain>
    </source>
</reference>
<dbReference type="InterPro" id="IPR051169">
    <property type="entry name" value="NADH-Q_oxidoreductase"/>
</dbReference>
<dbReference type="HOGENOM" id="CLU_021377_4_0_7"/>
<dbReference type="NCBIfam" id="TIGR03169">
    <property type="entry name" value="Nterm_to_SelD"/>
    <property type="match status" value="1"/>
</dbReference>
<dbReference type="SUPFAM" id="SSF51905">
    <property type="entry name" value="FAD/NAD(P)-binding domain"/>
    <property type="match status" value="2"/>
</dbReference>
<dbReference type="Proteomes" id="UP000019140">
    <property type="component" value="Unassembled WGS sequence"/>
</dbReference>
<dbReference type="Gene3D" id="3.50.50.100">
    <property type="match status" value="1"/>
</dbReference>
<dbReference type="InterPro" id="IPR036188">
    <property type="entry name" value="FAD/NAD-bd_sf"/>
</dbReference>
<evidence type="ECO:0000256" key="2">
    <source>
        <dbReference type="ARBA" id="ARBA00022630"/>
    </source>
</evidence>
<name>W4LQK0_9BACT</name>
<feature type="non-terminal residue" evidence="6">
    <location>
        <position position="367"/>
    </location>
</feature>
<dbReference type="AlphaFoldDB" id="W4LQK0"/>
<dbReference type="GO" id="GO:0003955">
    <property type="term" value="F:NAD(P)H dehydrogenase (quinone) activity"/>
    <property type="evidence" value="ECO:0007669"/>
    <property type="project" value="TreeGrafter"/>
</dbReference>
<feature type="domain" description="FAD/NAD(P)-binding" evidence="5">
    <location>
        <begin position="10"/>
        <end position="317"/>
    </location>
</feature>
<keyword evidence="7" id="KW-1185">Reference proteome</keyword>
<dbReference type="InterPro" id="IPR023753">
    <property type="entry name" value="FAD/NAD-binding_dom"/>
</dbReference>
<evidence type="ECO:0000313" key="7">
    <source>
        <dbReference type="Proteomes" id="UP000019140"/>
    </source>
</evidence>
<evidence type="ECO:0000259" key="5">
    <source>
        <dbReference type="Pfam" id="PF07992"/>
    </source>
</evidence>
<keyword evidence="4" id="KW-0560">Oxidoreductase</keyword>
<comment type="caution">
    <text evidence="6">The sequence shown here is derived from an EMBL/GenBank/DDBJ whole genome shotgun (WGS) entry which is preliminary data.</text>
</comment>
<comment type="cofactor">
    <cofactor evidence="1">
        <name>FAD</name>
        <dbReference type="ChEBI" id="CHEBI:57692"/>
    </cofactor>
</comment>
<dbReference type="GO" id="GO:0019646">
    <property type="term" value="P:aerobic electron transport chain"/>
    <property type="evidence" value="ECO:0007669"/>
    <property type="project" value="TreeGrafter"/>
</dbReference>
<dbReference type="PRINTS" id="PR00368">
    <property type="entry name" value="FADPNR"/>
</dbReference>
<dbReference type="InterPro" id="IPR017584">
    <property type="entry name" value="Pyridine_nucleo_diS_OxRdtase_N"/>
</dbReference>
<keyword evidence="3" id="KW-0274">FAD</keyword>
<dbReference type="EMBL" id="AZHX01001749">
    <property type="protein sequence ID" value="ETX00253.1"/>
    <property type="molecule type" value="Genomic_DNA"/>
</dbReference>
<dbReference type="PANTHER" id="PTHR42913">
    <property type="entry name" value="APOPTOSIS-INDUCING FACTOR 1"/>
    <property type="match status" value="1"/>
</dbReference>
<evidence type="ECO:0000313" key="6">
    <source>
        <dbReference type="EMBL" id="ETX00253.1"/>
    </source>
</evidence>
<gene>
    <name evidence="6" type="ORF">ETSY2_39435</name>
</gene>